<evidence type="ECO:0000313" key="1">
    <source>
        <dbReference type="EMBL" id="CDH46168.1"/>
    </source>
</evidence>
<organism evidence="1 2">
    <name type="scientific">Candidatus Contendobacter odensis Run_B_J11</name>
    <dbReference type="NCBI Taxonomy" id="1400861"/>
    <lineage>
        <taxon>Bacteria</taxon>
        <taxon>Pseudomonadati</taxon>
        <taxon>Pseudomonadota</taxon>
        <taxon>Gammaproteobacteria</taxon>
        <taxon>Candidatus Competibacteraceae</taxon>
        <taxon>Candidatus Contendibacter</taxon>
    </lineage>
</organism>
<dbReference type="Proteomes" id="UP000019184">
    <property type="component" value="Unassembled WGS sequence"/>
</dbReference>
<sequence>MTIMTLKAIRRADLANLTMTDRDRAINALKMIRALTAAPNSPAEARALAVIADYWASKGGDDGSSLKSRSSWK</sequence>
<dbReference type="EMBL" id="CBTK010000250">
    <property type="protein sequence ID" value="CDH46168.1"/>
    <property type="molecule type" value="Genomic_DNA"/>
</dbReference>
<comment type="caution">
    <text evidence="1">The sequence shown here is derived from an EMBL/GenBank/DDBJ whole genome shotgun (WGS) entry which is preliminary data.</text>
</comment>
<gene>
    <name evidence="1" type="ORF">BN874_360051</name>
</gene>
<reference evidence="1 2" key="1">
    <citation type="journal article" date="2014" name="ISME J.">
        <title>Candidatus Competibacter-lineage genomes retrieved from metagenomes reveal functional metabolic diversity.</title>
        <authorList>
            <person name="McIlroy S.J."/>
            <person name="Albertsen M."/>
            <person name="Andresen E.K."/>
            <person name="Saunders A.M."/>
            <person name="Kristiansen R."/>
            <person name="Stokholm-Bjerregaard M."/>
            <person name="Nielsen K.L."/>
            <person name="Nielsen P.H."/>
        </authorList>
    </citation>
    <scope>NUCLEOTIDE SEQUENCE [LARGE SCALE GENOMIC DNA]</scope>
    <source>
        <strain evidence="1 2">Run_B_J11</strain>
    </source>
</reference>
<name>A0A7U7GDP2_9GAMM</name>
<evidence type="ECO:0000313" key="2">
    <source>
        <dbReference type="Proteomes" id="UP000019184"/>
    </source>
</evidence>
<protein>
    <submittedName>
        <fullName evidence="1">Uncharacterized protein</fullName>
    </submittedName>
</protein>
<proteinExistence type="predicted"/>
<dbReference type="AlphaFoldDB" id="A0A7U7GDP2"/>
<keyword evidence="2" id="KW-1185">Reference proteome</keyword>
<accession>A0A7U7GDP2</accession>
<dbReference type="RefSeq" id="WP_034434664.1">
    <property type="nucleotide sequence ID" value="NZ_CBTK010000250.1"/>
</dbReference>